<reference evidence="2 3" key="1">
    <citation type="submission" date="2019-07" db="EMBL/GenBank/DDBJ databases">
        <title>Tepidimonas aquatica CLN-1 draft genome.</title>
        <authorList>
            <person name="Da Costa M.S."/>
            <person name="Froufe H.J.C."/>
            <person name="Egas C."/>
            <person name="Albuquerque L."/>
        </authorList>
    </citation>
    <scope>NUCLEOTIDE SEQUENCE [LARGE SCALE GENOMIC DNA]</scope>
    <source>
        <strain evidence="2 3">CLN-1</strain>
    </source>
</reference>
<gene>
    <name evidence="2" type="ORF">Taqua_01266</name>
</gene>
<dbReference type="OrthoDB" id="9157035at2"/>
<keyword evidence="1" id="KW-0812">Transmembrane</keyword>
<dbReference type="AlphaFoldDB" id="A0A554WN04"/>
<evidence type="ECO:0000313" key="2">
    <source>
        <dbReference type="EMBL" id="TSE24958.1"/>
    </source>
</evidence>
<keyword evidence="3" id="KW-1185">Reference proteome</keyword>
<accession>A0A554WN04</accession>
<sequence length="73" mass="7925">MERRRDATPRAPLAARLWALFAAGVVVFNFPLLGVWAALANDAGLPAPWAVATFGVWAVLIAALAWWMEHAPD</sequence>
<keyword evidence="1" id="KW-1133">Transmembrane helix</keyword>
<dbReference type="EMBL" id="VJNA01000013">
    <property type="protein sequence ID" value="TSE24958.1"/>
    <property type="molecule type" value="Genomic_DNA"/>
</dbReference>
<comment type="caution">
    <text evidence="2">The sequence shown here is derived from an EMBL/GenBank/DDBJ whole genome shotgun (WGS) entry which is preliminary data.</text>
</comment>
<proteinExistence type="predicted"/>
<feature type="transmembrane region" description="Helical" evidence="1">
    <location>
        <begin position="45"/>
        <end position="67"/>
    </location>
</feature>
<protein>
    <submittedName>
        <fullName evidence="2">Uncharacterized protein</fullName>
    </submittedName>
</protein>
<dbReference type="Proteomes" id="UP000318554">
    <property type="component" value="Unassembled WGS sequence"/>
</dbReference>
<evidence type="ECO:0000313" key="3">
    <source>
        <dbReference type="Proteomes" id="UP000318554"/>
    </source>
</evidence>
<organism evidence="2 3">
    <name type="scientific">Tepidimonas aquatica</name>
    <dbReference type="NCBI Taxonomy" id="247482"/>
    <lineage>
        <taxon>Bacteria</taxon>
        <taxon>Pseudomonadati</taxon>
        <taxon>Pseudomonadota</taxon>
        <taxon>Betaproteobacteria</taxon>
        <taxon>Burkholderiales</taxon>
        <taxon>Tepidimonas</taxon>
    </lineage>
</organism>
<keyword evidence="1" id="KW-0472">Membrane</keyword>
<name>A0A554WN04_9BURK</name>
<dbReference type="RefSeq" id="WP_144325761.1">
    <property type="nucleotide sequence ID" value="NZ_VJNA01000013.1"/>
</dbReference>
<evidence type="ECO:0000256" key="1">
    <source>
        <dbReference type="SAM" id="Phobius"/>
    </source>
</evidence>
<feature type="transmembrane region" description="Helical" evidence="1">
    <location>
        <begin position="20"/>
        <end position="39"/>
    </location>
</feature>